<evidence type="ECO:0000313" key="1">
    <source>
        <dbReference type="EMBL" id="TFB29845.1"/>
    </source>
</evidence>
<gene>
    <name evidence="1" type="ORF">E3V97_16805</name>
</gene>
<accession>A0ABY2HNC1</accession>
<reference evidence="1 2" key="1">
    <citation type="submission" date="2019-03" db="EMBL/GenBank/DDBJ databases">
        <authorList>
            <person name="He R.-H."/>
        </authorList>
    </citation>
    <scope>NUCLEOTIDE SEQUENCE [LARGE SCALE GENOMIC DNA]</scope>
    <source>
        <strain evidence="1 2">DSM 19624</strain>
    </source>
</reference>
<organism evidence="1 2">
    <name type="scientific">Pedobacter alluvionis</name>
    <dbReference type="NCBI Taxonomy" id="475253"/>
    <lineage>
        <taxon>Bacteria</taxon>
        <taxon>Pseudomonadati</taxon>
        <taxon>Bacteroidota</taxon>
        <taxon>Sphingobacteriia</taxon>
        <taxon>Sphingobacteriales</taxon>
        <taxon>Sphingobacteriaceae</taxon>
        <taxon>Pedobacter</taxon>
    </lineage>
</organism>
<proteinExistence type="predicted"/>
<evidence type="ECO:0000313" key="2">
    <source>
        <dbReference type="Proteomes" id="UP000297429"/>
    </source>
</evidence>
<keyword evidence="2" id="KW-1185">Reference proteome</keyword>
<dbReference type="Pfam" id="PF13366">
    <property type="entry name" value="PDDEXK_3"/>
    <property type="match status" value="1"/>
</dbReference>
<dbReference type="Proteomes" id="UP000297429">
    <property type="component" value="Unassembled WGS sequence"/>
</dbReference>
<dbReference type="EMBL" id="SOPX01000003">
    <property type="protein sequence ID" value="TFB29845.1"/>
    <property type="molecule type" value="Genomic_DNA"/>
</dbReference>
<comment type="caution">
    <text evidence="1">The sequence shown here is derived from an EMBL/GenBank/DDBJ whole genome shotgun (WGS) entry which is preliminary data.</text>
</comment>
<name>A0ABY2HNC1_9SPHI</name>
<protein>
    <submittedName>
        <fullName evidence="1">GxxExxY protein</fullName>
    </submittedName>
</protein>
<dbReference type="NCBIfam" id="TIGR04256">
    <property type="entry name" value="GxxExxY"/>
    <property type="match status" value="1"/>
</dbReference>
<sequence>MDFMMNKTFLDQLEYKVTGACIEVNKILGPGLLESVYQKCLMWELQLQDINFTAEHPIILSYKDVLLDTTLKVDLVIEKCLVLELKAVESILPIHEAQILTYMKLLKIPKGLLINFNSTNIVHNGKKSFVNEFMYSIDN</sequence>
<dbReference type="InterPro" id="IPR026350">
    <property type="entry name" value="GxxExxY"/>
</dbReference>